<dbReference type="Gene3D" id="1.10.357.10">
    <property type="entry name" value="Tetracycline Repressor, domain 2"/>
    <property type="match status" value="1"/>
</dbReference>
<dbReference type="EMBL" id="JABFYL010000007">
    <property type="protein sequence ID" value="NVN48781.1"/>
    <property type="molecule type" value="Genomic_DNA"/>
</dbReference>
<sequence>MPAGTTSFYFRTRKALMHAIAERMAELDAADLSVLSELAKDTTTGYAGTAGLARLVMMSSSEPYLTRSRARYELVLQLSREPELAEAFVQFAAGFYSLAREVITQWYGEDTEPDPGVVEEQAVVLLTFINGVMMSFVIGAPVVSDAEQLDRWIQAILGGTPQPDRDSPDSR</sequence>
<accession>A0A850PE85</accession>
<dbReference type="Pfam" id="PF17940">
    <property type="entry name" value="TetR_C_31"/>
    <property type="match status" value="1"/>
</dbReference>
<proteinExistence type="predicted"/>
<evidence type="ECO:0000313" key="2">
    <source>
        <dbReference type="EMBL" id="NVN48781.1"/>
    </source>
</evidence>
<comment type="caution">
    <text evidence="2">The sequence shown here is derived from an EMBL/GenBank/DDBJ whole genome shotgun (WGS) entry which is preliminary data.</text>
</comment>
<gene>
    <name evidence="2" type="ORF">HLY00_3642</name>
</gene>
<organism evidence="2 3">
    <name type="scientific">Mycolicibacterium hippocampi</name>
    <dbReference type="NCBI Taxonomy" id="659824"/>
    <lineage>
        <taxon>Bacteria</taxon>
        <taxon>Bacillati</taxon>
        <taxon>Actinomycetota</taxon>
        <taxon>Actinomycetes</taxon>
        <taxon>Mycobacteriales</taxon>
        <taxon>Mycobacteriaceae</taxon>
        <taxon>Mycolicibacterium</taxon>
    </lineage>
</organism>
<evidence type="ECO:0000259" key="1">
    <source>
        <dbReference type="Pfam" id="PF17940"/>
    </source>
</evidence>
<dbReference type="AlphaFoldDB" id="A0A850PE85"/>
<dbReference type="SUPFAM" id="SSF48498">
    <property type="entry name" value="Tetracyclin repressor-like, C-terminal domain"/>
    <property type="match status" value="1"/>
</dbReference>
<feature type="domain" description="Tetracyclin repressor-like C-terminal group 31" evidence="1">
    <location>
        <begin position="50"/>
        <end position="158"/>
    </location>
</feature>
<dbReference type="InterPro" id="IPR036271">
    <property type="entry name" value="Tet_transcr_reg_TetR-rel_C_sf"/>
</dbReference>
<keyword evidence="3" id="KW-1185">Reference proteome</keyword>
<dbReference type="InterPro" id="IPR041583">
    <property type="entry name" value="TetR_C_31"/>
</dbReference>
<name>A0A850PE85_9MYCO</name>
<evidence type="ECO:0000313" key="3">
    <source>
        <dbReference type="Proteomes" id="UP000570517"/>
    </source>
</evidence>
<dbReference type="Proteomes" id="UP000570517">
    <property type="component" value="Unassembled WGS sequence"/>
</dbReference>
<protein>
    <recommendedName>
        <fullName evidence="1">Tetracyclin repressor-like C-terminal group 31 domain-containing protein</fullName>
    </recommendedName>
</protein>
<reference evidence="2 3" key="1">
    <citation type="submission" date="2020-05" db="EMBL/GenBank/DDBJ databases">
        <title>Draft genome sequence of Mycobacterium hippocampi DL, isolated from European seabass, Dicentrarchus labrax, reared in fish farms.</title>
        <authorList>
            <person name="Stathopoulou P."/>
            <person name="Asimakis E."/>
            <person name="Tzokas K."/>
            <person name="Batargias C."/>
            <person name="Tsiamis G."/>
        </authorList>
    </citation>
    <scope>NUCLEOTIDE SEQUENCE [LARGE SCALE GENOMIC DNA]</scope>
    <source>
        <strain evidence="2 3">DL</strain>
    </source>
</reference>